<dbReference type="InterPro" id="IPR011611">
    <property type="entry name" value="PfkB_dom"/>
</dbReference>
<dbReference type="Pfam" id="PF00294">
    <property type="entry name" value="PfkB"/>
    <property type="match status" value="2"/>
</dbReference>
<dbReference type="InterPro" id="IPR007342">
    <property type="entry name" value="PsuG"/>
</dbReference>
<dbReference type="HAMAP" id="MF_01876">
    <property type="entry name" value="PsiMP_glycosidase"/>
    <property type="match status" value="1"/>
</dbReference>
<dbReference type="GO" id="GO:0005737">
    <property type="term" value="C:cytoplasm"/>
    <property type="evidence" value="ECO:0007669"/>
    <property type="project" value="TreeGrafter"/>
</dbReference>
<evidence type="ECO:0000256" key="4">
    <source>
        <dbReference type="ARBA" id="ARBA00023239"/>
    </source>
</evidence>
<dbReference type="PANTHER" id="PTHR42909:SF1">
    <property type="entry name" value="CARBOHYDRATE KINASE PFKB DOMAIN-CONTAINING PROTEIN"/>
    <property type="match status" value="1"/>
</dbReference>
<dbReference type="EMBL" id="ML979135">
    <property type="protein sequence ID" value="KAF1916400.1"/>
    <property type="molecule type" value="Genomic_DNA"/>
</dbReference>
<evidence type="ECO:0000256" key="1">
    <source>
        <dbReference type="ARBA" id="ARBA00022723"/>
    </source>
</evidence>
<feature type="region of interest" description="Disordered" evidence="6">
    <location>
        <begin position="373"/>
        <end position="395"/>
    </location>
</feature>
<feature type="region of interest" description="Disordered" evidence="6">
    <location>
        <begin position="1"/>
        <end position="22"/>
    </location>
</feature>
<dbReference type="PANTHER" id="PTHR42909">
    <property type="entry name" value="ZGC:136858"/>
    <property type="match status" value="1"/>
</dbReference>
<evidence type="ECO:0000256" key="6">
    <source>
        <dbReference type="SAM" id="MobiDB-lite"/>
    </source>
</evidence>
<protein>
    <submittedName>
        <fullName evidence="8">Indigoidine synthase A like protein-domain-containing protein</fullName>
    </submittedName>
</protein>
<dbReference type="Proteomes" id="UP000800096">
    <property type="component" value="Unassembled WGS sequence"/>
</dbReference>
<gene>
    <name evidence="8" type="ORF">BDU57DRAFT_474730</name>
</gene>
<dbReference type="AlphaFoldDB" id="A0A6A5QNK6"/>
<sequence length="800" mass="84081">MSLLSRAVARSRPSPGPLRPSAACARRHLTNNGFFRVSEEVRDALHAGTPVVALETTIYTHGFPYPENVALASLLESVVRANGGVPATIGILDGVARVGMHPEELIRLASSAGQAATLKLSRRDLSYVGGLRLTGTLFTGGTTIAATMLLAQLAGIRIFGTGGLGGVHRGAENSMDISADLTELGRTPVTVISSGCKSFLDIPRTLEYLETQGVGVGTFADGRPGNVDFPAFWSRDSGVKSPTTIANEADAAAIIHAQHALQIQSGLLFANPVPVDHAIPKEEMDLVIAEALRQADASHASGKDNTPFVLNKIKELTKGRSIPANRALIESNVKRAAIVARELAILEAKEREAHGATSSSFLPVLQHNVASEGKTSNASAISSGAPSTPATSPSPSITPVEIPDLVVAGALAVDFSCDYAPFSSNANHIEPLPHTSNPATITQSLGGVAHNIAKAAHLLGASIQLHSAVGEDLSGRAAVSQLEKEGMSISGINMRPKPARTAQYVAVNNANKDLALAMADMSILETIPQQTISDLTTSLFNETSPRPAVFVADANWSSTALHAWLQAALHPSTTTIFEPVSTAKSLRIFPPTISSTAPFTVFPCPLVDIITPNTYELSALHDHAHQSSFFEHKSWFAVIDALGIPPSGLRVPLSLATSSEMVDRGIPQQAIKLLPFFPTILTKLGPEGVLLVKILSANAPELHDDAERRHVLARNATGSESIGGVYVRLFKPEKVLQPEDIISVNGVGDTFCGAVAVGVKSGKRVQDVVGAAQRAASLSLTSSESVSPALRGLRGDFEKP</sequence>
<dbReference type="InterPro" id="IPR022830">
    <property type="entry name" value="Indigdn_synthA-like"/>
</dbReference>
<keyword evidence="1" id="KW-0479">Metal-binding</keyword>
<dbReference type="GO" id="GO:0016798">
    <property type="term" value="F:hydrolase activity, acting on glycosyl bonds"/>
    <property type="evidence" value="ECO:0007669"/>
    <property type="project" value="UniProtKB-KW"/>
</dbReference>
<feature type="domain" description="Carbohydrate kinase PfkB" evidence="7">
    <location>
        <begin position="737"/>
        <end position="787"/>
    </location>
</feature>
<feature type="compositionally biased region" description="Low complexity" evidence="6">
    <location>
        <begin position="378"/>
        <end position="395"/>
    </location>
</feature>
<keyword evidence="9" id="KW-1185">Reference proteome</keyword>
<reference evidence="8" key="1">
    <citation type="journal article" date="2020" name="Stud. Mycol.">
        <title>101 Dothideomycetes genomes: a test case for predicting lifestyles and emergence of pathogens.</title>
        <authorList>
            <person name="Haridas S."/>
            <person name="Albert R."/>
            <person name="Binder M."/>
            <person name="Bloem J."/>
            <person name="Labutti K."/>
            <person name="Salamov A."/>
            <person name="Andreopoulos B."/>
            <person name="Baker S."/>
            <person name="Barry K."/>
            <person name="Bills G."/>
            <person name="Bluhm B."/>
            <person name="Cannon C."/>
            <person name="Castanera R."/>
            <person name="Culley D."/>
            <person name="Daum C."/>
            <person name="Ezra D."/>
            <person name="Gonzalez J."/>
            <person name="Henrissat B."/>
            <person name="Kuo A."/>
            <person name="Liang C."/>
            <person name="Lipzen A."/>
            <person name="Lutzoni F."/>
            <person name="Magnuson J."/>
            <person name="Mondo S."/>
            <person name="Nolan M."/>
            <person name="Ohm R."/>
            <person name="Pangilinan J."/>
            <person name="Park H.-J."/>
            <person name="Ramirez L."/>
            <person name="Alfaro M."/>
            <person name="Sun H."/>
            <person name="Tritt A."/>
            <person name="Yoshinaga Y."/>
            <person name="Zwiers L.-H."/>
            <person name="Turgeon B."/>
            <person name="Goodwin S."/>
            <person name="Spatafora J."/>
            <person name="Crous P."/>
            <person name="Grigoriev I."/>
        </authorList>
    </citation>
    <scope>NUCLEOTIDE SEQUENCE</scope>
    <source>
        <strain evidence="8">HMLAC05119</strain>
    </source>
</reference>
<dbReference type="Gene3D" id="3.40.1190.20">
    <property type="match status" value="1"/>
</dbReference>
<dbReference type="GO" id="GO:0046872">
    <property type="term" value="F:metal ion binding"/>
    <property type="evidence" value="ECO:0007669"/>
    <property type="project" value="UniProtKB-KW"/>
</dbReference>
<dbReference type="InterPro" id="IPR029056">
    <property type="entry name" value="Ribokinase-like"/>
</dbReference>
<organism evidence="8 9">
    <name type="scientific">Ampelomyces quisqualis</name>
    <name type="common">Powdery mildew agent</name>
    <dbReference type="NCBI Taxonomy" id="50730"/>
    <lineage>
        <taxon>Eukaryota</taxon>
        <taxon>Fungi</taxon>
        <taxon>Dikarya</taxon>
        <taxon>Ascomycota</taxon>
        <taxon>Pezizomycotina</taxon>
        <taxon>Dothideomycetes</taxon>
        <taxon>Pleosporomycetidae</taxon>
        <taxon>Pleosporales</taxon>
        <taxon>Pleosporineae</taxon>
        <taxon>Phaeosphaeriaceae</taxon>
        <taxon>Ampelomyces</taxon>
    </lineage>
</organism>
<evidence type="ECO:0000256" key="3">
    <source>
        <dbReference type="ARBA" id="ARBA00023211"/>
    </source>
</evidence>
<evidence type="ECO:0000256" key="2">
    <source>
        <dbReference type="ARBA" id="ARBA00022801"/>
    </source>
</evidence>
<dbReference type="OrthoDB" id="198885at2759"/>
<evidence type="ECO:0000313" key="9">
    <source>
        <dbReference type="Proteomes" id="UP000800096"/>
    </source>
</evidence>
<keyword evidence="3" id="KW-0464">Manganese</keyword>
<keyword evidence="2" id="KW-0378">Hydrolase</keyword>
<dbReference type="CDD" id="cd01941">
    <property type="entry name" value="YeiC_kinase_like"/>
    <property type="match status" value="1"/>
</dbReference>
<feature type="domain" description="Carbohydrate kinase PfkB" evidence="7">
    <location>
        <begin position="432"/>
        <end position="625"/>
    </location>
</feature>
<evidence type="ECO:0000313" key="8">
    <source>
        <dbReference type="EMBL" id="KAF1916400.1"/>
    </source>
</evidence>
<evidence type="ECO:0000256" key="5">
    <source>
        <dbReference type="ARBA" id="ARBA00023295"/>
    </source>
</evidence>
<dbReference type="Pfam" id="PF04227">
    <property type="entry name" value="Indigoidine_A"/>
    <property type="match status" value="1"/>
</dbReference>
<proteinExistence type="inferred from homology"/>
<accession>A0A6A5QNK6</accession>
<keyword evidence="4" id="KW-0456">Lyase</keyword>
<dbReference type="SUPFAM" id="SSF110581">
    <property type="entry name" value="Indigoidine synthase A-like"/>
    <property type="match status" value="1"/>
</dbReference>
<dbReference type="SUPFAM" id="SSF53613">
    <property type="entry name" value="Ribokinase-like"/>
    <property type="match status" value="1"/>
</dbReference>
<dbReference type="GO" id="GO:0004730">
    <property type="term" value="F:pseudouridylate synthase activity"/>
    <property type="evidence" value="ECO:0007669"/>
    <property type="project" value="InterPro"/>
</dbReference>
<name>A0A6A5QNK6_AMPQU</name>
<evidence type="ECO:0000259" key="7">
    <source>
        <dbReference type="Pfam" id="PF00294"/>
    </source>
</evidence>
<dbReference type="Gene3D" id="3.40.1790.10">
    <property type="entry name" value="Indigoidine synthase domain"/>
    <property type="match status" value="1"/>
</dbReference>
<keyword evidence="5" id="KW-0326">Glycosidase</keyword>